<accession>A0ABR4QNF6</accession>
<name>A0ABR4QNF6_9CEST</name>
<evidence type="ECO:0000256" key="1">
    <source>
        <dbReference type="SAM" id="SignalP"/>
    </source>
</evidence>
<evidence type="ECO:0008006" key="4">
    <source>
        <dbReference type="Google" id="ProtNLM"/>
    </source>
</evidence>
<organism evidence="2 3">
    <name type="scientific">Taenia crassiceps</name>
    <dbReference type="NCBI Taxonomy" id="6207"/>
    <lineage>
        <taxon>Eukaryota</taxon>
        <taxon>Metazoa</taxon>
        <taxon>Spiralia</taxon>
        <taxon>Lophotrochozoa</taxon>
        <taxon>Platyhelminthes</taxon>
        <taxon>Cestoda</taxon>
        <taxon>Eucestoda</taxon>
        <taxon>Cyclophyllidea</taxon>
        <taxon>Taeniidae</taxon>
        <taxon>Taenia</taxon>
    </lineage>
</organism>
<feature type="signal peptide" evidence="1">
    <location>
        <begin position="1"/>
        <end position="23"/>
    </location>
</feature>
<dbReference type="EMBL" id="JAKROA010000002">
    <property type="protein sequence ID" value="KAL5110603.1"/>
    <property type="molecule type" value="Genomic_DNA"/>
</dbReference>
<evidence type="ECO:0000313" key="2">
    <source>
        <dbReference type="EMBL" id="KAL5110603.1"/>
    </source>
</evidence>
<feature type="chain" id="PRO_5045045626" description="Secreted protein" evidence="1">
    <location>
        <begin position="24"/>
        <end position="106"/>
    </location>
</feature>
<comment type="caution">
    <text evidence="2">The sequence shown here is derived from an EMBL/GenBank/DDBJ whole genome shotgun (WGS) entry which is preliminary data.</text>
</comment>
<gene>
    <name evidence="2" type="ORF">TcWFU_007073</name>
</gene>
<protein>
    <recommendedName>
        <fullName evidence="4">Secreted protein</fullName>
    </recommendedName>
</protein>
<keyword evidence="3" id="KW-1185">Reference proteome</keyword>
<evidence type="ECO:0000313" key="3">
    <source>
        <dbReference type="Proteomes" id="UP001651158"/>
    </source>
</evidence>
<sequence length="106" mass="11610">MLLMAVEVMILMLTLSKEGGVEADLFAVFLNELLLGVGFQSTRNACCIDGKSKSHKSRRPTRPCQSALVKIEVIKQATISQKAARLEGQAVSSQIETSQKGLLRQY</sequence>
<proteinExistence type="predicted"/>
<reference evidence="2 3" key="1">
    <citation type="journal article" date="2022" name="Front. Cell. Infect. Microbiol.">
        <title>The Genomes of Two Strains of Taenia crassiceps the Animal Model for the Study of Human Cysticercosis.</title>
        <authorList>
            <person name="Bobes R.J."/>
            <person name="Estrada K."/>
            <person name="Rios-Valencia D.G."/>
            <person name="Calderon-Gallegos A."/>
            <person name="de la Torre P."/>
            <person name="Carrero J.C."/>
            <person name="Sanchez-Flores A."/>
            <person name="Laclette J.P."/>
        </authorList>
    </citation>
    <scope>NUCLEOTIDE SEQUENCE [LARGE SCALE GENOMIC DNA]</scope>
    <source>
        <strain evidence="2">WFUcys</strain>
    </source>
</reference>
<keyword evidence="1" id="KW-0732">Signal</keyword>
<dbReference type="Proteomes" id="UP001651158">
    <property type="component" value="Unassembled WGS sequence"/>
</dbReference>